<evidence type="ECO:0000313" key="2">
    <source>
        <dbReference type="EMBL" id="KAK6780301.1"/>
    </source>
</evidence>
<keyword evidence="3" id="KW-1185">Reference proteome</keyword>
<reference evidence="2 3" key="1">
    <citation type="submission" date="2024-02" db="EMBL/GenBank/DDBJ databases">
        <title>de novo genome assembly of Solanum bulbocastanum strain 11H21.</title>
        <authorList>
            <person name="Hosaka A.J."/>
        </authorList>
    </citation>
    <scope>NUCLEOTIDE SEQUENCE [LARGE SCALE GENOMIC DNA]</scope>
    <source>
        <tissue evidence="2">Young leaves</tissue>
    </source>
</reference>
<dbReference type="Pfam" id="PF10551">
    <property type="entry name" value="MULE"/>
    <property type="match status" value="1"/>
</dbReference>
<gene>
    <name evidence="2" type="ORF">RDI58_022485</name>
</gene>
<dbReference type="InterPro" id="IPR018289">
    <property type="entry name" value="MULE_transposase_dom"/>
</dbReference>
<feature type="domain" description="MULE transposase" evidence="1">
    <location>
        <begin position="23"/>
        <end position="77"/>
    </location>
</feature>
<protein>
    <recommendedName>
        <fullName evidence="1">MULE transposase domain-containing protein</fullName>
    </recommendedName>
</protein>
<comment type="caution">
    <text evidence="2">The sequence shown here is derived from an EMBL/GenBank/DDBJ whole genome shotgun (WGS) entry which is preliminary data.</text>
</comment>
<evidence type="ECO:0000313" key="3">
    <source>
        <dbReference type="Proteomes" id="UP001371456"/>
    </source>
</evidence>
<evidence type="ECO:0000259" key="1">
    <source>
        <dbReference type="Pfam" id="PF10551"/>
    </source>
</evidence>
<accession>A0AAN8T7V3</accession>
<proteinExistence type="predicted"/>
<dbReference type="PANTHER" id="PTHR31973">
    <property type="entry name" value="POLYPROTEIN, PUTATIVE-RELATED"/>
    <property type="match status" value="1"/>
</dbReference>
<sequence length="178" mass="20531">MEKYAITKRFQYRTVRSNAIRPVIVVDGSHLRGPYNGTFVAASTMDGSGHIFPLAYGVIDSENEAAWTWFFVQLRVAYGERSDMILDTVEKVDVGVKEYLELAGYDRWRKCHAQVHWGWAMMSTIVESINVALVSARELLVFDSLEKVILMFGRWNHDNKHKATCTFTLLIGNFRIYW</sequence>
<dbReference type="Proteomes" id="UP001371456">
    <property type="component" value="Unassembled WGS sequence"/>
</dbReference>
<dbReference type="AlphaFoldDB" id="A0AAN8T7V3"/>
<dbReference type="EMBL" id="JBANQN010000009">
    <property type="protein sequence ID" value="KAK6780301.1"/>
    <property type="molecule type" value="Genomic_DNA"/>
</dbReference>
<dbReference type="PANTHER" id="PTHR31973:SF113">
    <property type="entry name" value="PROTEIN FAR1-RELATED SEQUENCE 5-LIKE"/>
    <property type="match status" value="1"/>
</dbReference>
<name>A0AAN8T7V3_SOLBU</name>
<organism evidence="2 3">
    <name type="scientific">Solanum bulbocastanum</name>
    <name type="common">Wild potato</name>
    <dbReference type="NCBI Taxonomy" id="147425"/>
    <lineage>
        <taxon>Eukaryota</taxon>
        <taxon>Viridiplantae</taxon>
        <taxon>Streptophyta</taxon>
        <taxon>Embryophyta</taxon>
        <taxon>Tracheophyta</taxon>
        <taxon>Spermatophyta</taxon>
        <taxon>Magnoliopsida</taxon>
        <taxon>eudicotyledons</taxon>
        <taxon>Gunneridae</taxon>
        <taxon>Pentapetalae</taxon>
        <taxon>asterids</taxon>
        <taxon>lamiids</taxon>
        <taxon>Solanales</taxon>
        <taxon>Solanaceae</taxon>
        <taxon>Solanoideae</taxon>
        <taxon>Solaneae</taxon>
        <taxon>Solanum</taxon>
    </lineage>
</organism>